<dbReference type="AlphaFoldDB" id="A0A2P4XFF1"/>
<dbReference type="Pfam" id="PF17921">
    <property type="entry name" value="Integrase_H2C2"/>
    <property type="match status" value="1"/>
</dbReference>
<dbReference type="PANTHER" id="PTHR37984:SF5">
    <property type="entry name" value="PROTEIN NYNRIN-LIKE"/>
    <property type="match status" value="1"/>
</dbReference>
<evidence type="ECO:0000313" key="2">
    <source>
        <dbReference type="EMBL" id="POM64275.1"/>
    </source>
</evidence>
<organism evidence="2 3">
    <name type="scientific">Phytophthora palmivora</name>
    <dbReference type="NCBI Taxonomy" id="4796"/>
    <lineage>
        <taxon>Eukaryota</taxon>
        <taxon>Sar</taxon>
        <taxon>Stramenopiles</taxon>
        <taxon>Oomycota</taxon>
        <taxon>Peronosporomycetes</taxon>
        <taxon>Peronosporales</taxon>
        <taxon>Peronosporaceae</taxon>
        <taxon>Phytophthora</taxon>
    </lineage>
</organism>
<dbReference type="InterPro" id="IPR041588">
    <property type="entry name" value="Integrase_H2C2"/>
</dbReference>
<dbReference type="OrthoDB" id="125732at2759"/>
<dbReference type="SUPFAM" id="SSF53098">
    <property type="entry name" value="Ribonuclease H-like"/>
    <property type="match status" value="1"/>
</dbReference>
<dbReference type="InterPro" id="IPR050951">
    <property type="entry name" value="Retrovirus_Pol_polyprotein"/>
</dbReference>
<dbReference type="PANTHER" id="PTHR37984">
    <property type="entry name" value="PROTEIN CBG26694"/>
    <property type="match status" value="1"/>
</dbReference>
<gene>
    <name evidence="2" type="ORF">PHPALM_20218</name>
</gene>
<evidence type="ECO:0000259" key="1">
    <source>
        <dbReference type="Pfam" id="PF17921"/>
    </source>
</evidence>
<reference evidence="2 3" key="1">
    <citation type="journal article" date="2017" name="Genome Biol. Evol.">
        <title>Phytophthora megakarya and P. palmivora, closely related causal agents of cacao black pod rot, underwent increases in genome sizes and gene numbers by different mechanisms.</title>
        <authorList>
            <person name="Ali S.S."/>
            <person name="Shao J."/>
            <person name="Lary D.J."/>
            <person name="Kronmiller B."/>
            <person name="Shen D."/>
            <person name="Strem M.D."/>
            <person name="Amoako-Attah I."/>
            <person name="Akrofi A.Y."/>
            <person name="Begoude B.A."/>
            <person name="Ten Hoopen G.M."/>
            <person name="Coulibaly K."/>
            <person name="Kebe B.I."/>
            <person name="Melnick R.L."/>
            <person name="Guiltinan M.J."/>
            <person name="Tyler B.M."/>
            <person name="Meinhardt L.W."/>
            <person name="Bailey B.A."/>
        </authorList>
    </citation>
    <scope>NUCLEOTIDE SEQUENCE [LARGE SCALE GENOMIC DNA]</scope>
    <source>
        <strain evidence="3">sbr112.9</strain>
    </source>
</reference>
<evidence type="ECO:0000313" key="3">
    <source>
        <dbReference type="Proteomes" id="UP000237271"/>
    </source>
</evidence>
<dbReference type="GO" id="GO:0003676">
    <property type="term" value="F:nucleic acid binding"/>
    <property type="evidence" value="ECO:0007669"/>
    <property type="project" value="InterPro"/>
</dbReference>
<keyword evidence="3" id="KW-1185">Reference proteome</keyword>
<protein>
    <submittedName>
        <fullName evidence="2">Pol protein</fullName>
    </submittedName>
</protein>
<dbReference type="Gene3D" id="3.30.420.10">
    <property type="entry name" value="Ribonuclease H-like superfamily/Ribonuclease H"/>
    <property type="match status" value="2"/>
</dbReference>
<dbReference type="Proteomes" id="UP000237271">
    <property type="component" value="Unassembled WGS sequence"/>
</dbReference>
<accession>A0A2P4XFF1</accession>
<dbReference type="EMBL" id="NCKW01011143">
    <property type="protein sequence ID" value="POM64275.1"/>
    <property type="molecule type" value="Genomic_DNA"/>
</dbReference>
<dbReference type="InterPro" id="IPR012337">
    <property type="entry name" value="RNaseH-like_sf"/>
</dbReference>
<sequence length="288" mass="33346">MIESVKAALTWPGMTESIRSWVRNCKTCARSKDRKAKYGKIPAKTVEVRPWAEIAVDTLGPLGTKHHWRALTIIDTSTRLLEIANMDDGTSAEAARIVDQVWFNRYPRPERCIYDQGPEFRKEFRELLQKRSHRSINNKLRTESISTKEEWENLLSSVMFVMRAQHHTMTGLAASQAAFGQDMLFDVPVEVDWKQQQQRKQRQIQKAVQRENQGRLEHEYCPEDLVMISRSDPQAPNLQQIYEGPFPVVSVRSDSVLVIDKGAYQERIHMRRIKPYKSSTMGEDVMIS</sequence>
<name>A0A2P4XFF1_9STRA</name>
<dbReference type="InterPro" id="IPR036397">
    <property type="entry name" value="RNaseH_sf"/>
</dbReference>
<feature type="domain" description="Integrase zinc-binding" evidence="1">
    <location>
        <begin position="2"/>
        <end position="33"/>
    </location>
</feature>
<proteinExistence type="predicted"/>
<comment type="caution">
    <text evidence="2">The sequence shown here is derived from an EMBL/GenBank/DDBJ whole genome shotgun (WGS) entry which is preliminary data.</text>
</comment>